<accession>A0ABU1I3E1</accession>
<comment type="caution">
    <text evidence="2">The sequence shown here is derived from an EMBL/GenBank/DDBJ whole genome shotgun (WGS) entry which is preliminary data.</text>
</comment>
<evidence type="ECO:0000313" key="3">
    <source>
        <dbReference type="Proteomes" id="UP001260188"/>
    </source>
</evidence>
<organism evidence="2 3">
    <name type="scientific">Microbacterium paludicola</name>
    <dbReference type="NCBI Taxonomy" id="300019"/>
    <lineage>
        <taxon>Bacteria</taxon>
        <taxon>Bacillati</taxon>
        <taxon>Actinomycetota</taxon>
        <taxon>Actinomycetes</taxon>
        <taxon>Micrococcales</taxon>
        <taxon>Microbacteriaceae</taxon>
        <taxon>Microbacterium</taxon>
    </lineage>
</organism>
<sequence length="175" mass="19026">MIRAFLRSSAVLLLVLLVLPFAWTTVSGDRFVTVSSGSMVPTFQVGDVLSVQNPTGDELRKVGEVVVASLDLGSGQSQYVHRVDSLTDDGAWLRGDANSSRDPQPITQEQVLGTPRFALSGIAARTFAYLQSIEGRLTVSALALTLFIIPGQRRRPRPEAERVDMGSPREMQLLS</sequence>
<evidence type="ECO:0000256" key="1">
    <source>
        <dbReference type="SAM" id="MobiDB-lite"/>
    </source>
</evidence>
<name>A0ABU1I3E1_9MICO</name>
<dbReference type="Proteomes" id="UP001260188">
    <property type="component" value="Unassembled WGS sequence"/>
</dbReference>
<keyword evidence="2" id="KW-0378">Hydrolase</keyword>
<feature type="region of interest" description="Disordered" evidence="1">
    <location>
        <begin position="155"/>
        <end position="175"/>
    </location>
</feature>
<proteinExistence type="predicted"/>
<dbReference type="InterPro" id="IPR019533">
    <property type="entry name" value="Peptidase_S26"/>
</dbReference>
<dbReference type="EC" id="3.4.21.89" evidence="2"/>
<evidence type="ECO:0000313" key="2">
    <source>
        <dbReference type="EMBL" id="MDR6167658.1"/>
    </source>
</evidence>
<keyword evidence="3" id="KW-1185">Reference proteome</keyword>
<dbReference type="EMBL" id="JAVIZA010000001">
    <property type="protein sequence ID" value="MDR6167658.1"/>
    <property type="molecule type" value="Genomic_DNA"/>
</dbReference>
<dbReference type="CDD" id="cd06530">
    <property type="entry name" value="S26_SPase_I"/>
    <property type="match status" value="1"/>
</dbReference>
<gene>
    <name evidence="2" type="ORF">QE367_001862</name>
</gene>
<reference evidence="2 3" key="1">
    <citation type="submission" date="2023-08" db="EMBL/GenBank/DDBJ databases">
        <title>Functional and genomic diversity of the sorghum phyllosphere microbiome.</title>
        <authorList>
            <person name="Shade A."/>
        </authorList>
    </citation>
    <scope>NUCLEOTIDE SEQUENCE [LARGE SCALE GENOMIC DNA]</scope>
    <source>
        <strain evidence="2 3">SORGH_AS_0919</strain>
    </source>
</reference>
<dbReference type="InterPro" id="IPR036286">
    <property type="entry name" value="LexA/Signal_pep-like_sf"/>
</dbReference>
<protein>
    <submittedName>
        <fullName evidence="2">Signal peptidase</fullName>
        <ecNumber evidence="2">3.4.21.89</ecNumber>
    </submittedName>
</protein>
<dbReference type="GO" id="GO:0009003">
    <property type="term" value="F:signal peptidase activity"/>
    <property type="evidence" value="ECO:0007669"/>
    <property type="project" value="UniProtKB-EC"/>
</dbReference>
<dbReference type="RefSeq" id="WP_064955788.1">
    <property type="nucleotide sequence ID" value="NZ_JAVIZA010000001.1"/>
</dbReference>
<dbReference type="SUPFAM" id="SSF51306">
    <property type="entry name" value="LexA/Signal peptidase"/>
    <property type="match status" value="1"/>
</dbReference>